<dbReference type="Proteomes" id="UP000318416">
    <property type="component" value="Unassembled WGS sequence"/>
</dbReference>
<name>A0A561EHY1_9ACTN</name>
<dbReference type="SUPFAM" id="SSF53335">
    <property type="entry name" value="S-adenosyl-L-methionine-dependent methyltransferases"/>
    <property type="match status" value="1"/>
</dbReference>
<evidence type="ECO:0000313" key="2">
    <source>
        <dbReference type="Proteomes" id="UP000318416"/>
    </source>
</evidence>
<keyword evidence="2" id="KW-1185">Reference proteome</keyword>
<dbReference type="GO" id="GO:0005737">
    <property type="term" value="C:cytoplasm"/>
    <property type="evidence" value="ECO:0007669"/>
    <property type="project" value="TreeGrafter"/>
</dbReference>
<dbReference type="InterPro" id="IPR029063">
    <property type="entry name" value="SAM-dependent_MTases_sf"/>
</dbReference>
<comment type="caution">
    <text evidence="1">The sequence shown here is derived from an EMBL/GenBank/DDBJ whole genome shotgun (WGS) entry which is preliminary data.</text>
</comment>
<dbReference type="CDD" id="cd02440">
    <property type="entry name" value="AdoMet_MTases"/>
    <property type="match status" value="1"/>
</dbReference>
<evidence type="ECO:0000313" key="1">
    <source>
        <dbReference type="EMBL" id="TWE15202.1"/>
    </source>
</evidence>
<dbReference type="GO" id="GO:0008757">
    <property type="term" value="F:S-adenosylmethionine-dependent methyltransferase activity"/>
    <property type="evidence" value="ECO:0007669"/>
    <property type="project" value="TreeGrafter"/>
</dbReference>
<evidence type="ECO:0008006" key="3">
    <source>
        <dbReference type="Google" id="ProtNLM"/>
    </source>
</evidence>
<dbReference type="RefSeq" id="WP_145786577.1">
    <property type="nucleotide sequence ID" value="NZ_VIVR01000001.1"/>
</dbReference>
<dbReference type="OrthoDB" id="3368035at2"/>
<sequence length="230" mass="25530">MTSGPFTEVHCRHIARLRSLPAVVDDHGLRLGDQYVMFRAEADLMRRHVRHLVAGTRRPDVLEIGLGLGVFAEQLLDVRVGSYTAIEPHDEVARLARARVLDAFGARARVIGEPWQLATLPTRAYDAIMYDTWPPDGYADADFAWFVEHVAVACLRPGGRFSFFHSGDAIGSLRRRVLDTHFTSWAAHPYSIPVAGLPAMWTKPTNRFLVPVATLGDERHVGAGPSADIR</sequence>
<dbReference type="AlphaFoldDB" id="A0A561EHY1"/>
<dbReference type="PANTHER" id="PTHR32379:SF1">
    <property type="entry name" value="GUANIDINOACETATE N-METHYLTRANSFERASE"/>
    <property type="match status" value="1"/>
</dbReference>
<accession>A0A561EHY1</accession>
<organism evidence="1 2">
    <name type="scientific">Kitasatospora atroaurantiaca</name>
    <dbReference type="NCBI Taxonomy" id="285545"/>
    <lineage>
        <taxon>Bacteria</taxon>
        <taxon>Bacillati</taxon>
        <taxon>Actinomycetota</taxon>
        <taxon>Actinomycetes</taxon>
        <taxon>Kitasatosporales</taxon>
        <taxon>Streptomycetaceae</taxon>
        <taxon>Kitasatospora</taxon>
    </lineage>
</organism>
<dbReference type="PANTHER" id="PTHR32379">
    <property type="entry name" value="GUANIDINOACETATE N-METHYLTRANSFERASE"/>
    <property type="match status" value="1"/>
</dbReference>
<proteinExistence type="predicted"/>
<dbReference type="Gene3D" id="3.40.50.150">
    <property type="entry name" value="Vaccinia Virus protein VP39"/>
    <property type="match status" value="1"/>
</dbReference>
<reference evidence="1 2" key="1">
    <citation type="submission" date="2019-06" db="EMBL/GenBank/DDBJ databases">
        <title>Sequencing the genomes of 1000 actinobacteria strains.</title>
        <authorList>
            <person name="Klenk H.-P."/>
        </authorList>
    </citation>
    <scope>NUCLEOTIDE SEQUENCE [LARGE SCALE GENOMIC DNA]</scope>
    <source>
        <strain evidence="1 2">DSM 41649</strain>
    </source>
</reference>
<gene>
    <name evidence="1" type="ORF">FB465_0080</name>
</gene>
<dbReference type="InterPro" id="IPR051038">
    <property type="entry name" value="RMT2/GAMT_Mtase"/>
</dbReference>
<protein>
    <recommendedName>
        <fullName evidence="3">Methyltransferase family protein</fullName>
    </recommendedName>
</protein>
<dbReference type="EMBL" id="VIVR01000001">
    <property type="protein sequence ID" value="TWE15202.1"/>
    <property type="molecule type" value="Genomic_DNA"/>
</dbReference>